<reference evidence="2 3" key="1">
    <citation type="journal article" date="2015" name="Genome Announc.">
        <title>Complete Genome Sequence of Methylobacterium aquaticum Strain 22A, Isolated from Racomitrium japonicum Moss.</title>
        <authorList>
            <person name="Tani A."/>
            <person name="Ogura Y."/>
            <person name="Hayashi T."/>
            <person name="Kimbara K."/>
        </authorList>
    </citation>
    <scope>NUCLEOTIDE SEQUENCE [LARGE SCALE GENOMIC DNA]</scope>
    <source>
        <strain evidence="2 3">MA-22A</strain>
    </source>
</reference>
<feature type="compositionally biased region" description="Low complexity" evidence="1">
    <location>
        <begin position="105"/>
        <end position="118"/>
    </location>
</feature>
<feature type="compositionally biased region" description="Low complexity" evidence="1">
    <location>
        <begin position="240"/>
        <end position="252"/>
    </location>
</feature>
<evidence type="ECO:0000256" key="1">
    <source>
        <dbReference type="SAM" id="MobiDB-lite"/>
    </source>
</evidence>
<feature type="compositionally biased region" description="Basic residues" evidence="1">
    <location>
        <begin position="285"/>
        <end position="315"/>
    </location>
</feature>
<evidence type="ECO:0000313" key="2">
    <source>
        <dbReference type="EMBL" id="BAQ47388.1"/>
    </source>
</evidence>
<organism evidence="2 3">
    <name type="scientific">Methylobacterium aquaticum</name>
    <dbReference type="NCBI Taxonomy" id="270351"/>
    <lineage>
        <taxon>Bacteria</taxon>
        <taxon>Pseudomonadati</taxon>
        <taxon>Pseudomonadota</taxon>
        <taxon>Alphaproteobacteria</taxon>
        <taxon>Hyphomicrobiales</taxon>
        <taxon>Methylobacteriaceae</taxon>
        <taxon>Methylobacterium</taxon>
    </lineage>
</organism>
<dbReference type="PATRIC" id="fig|270351.10.peg.4235"/>
<feature type="compositionally biased region" description="Low complexity" evidence="1">
    <location>
        <begin position="271"/>
        <end position="280"/>
    </location>
</feature>
<feature type="compositionally biased region" description="Basic and acidic residues" evidence="1">
    <location>
        <begin position="87"/>
        <end position="104"/>
    </location>
</feature>
<name>A0A0C6FFR4_9HYPH</name>
<gene>
    <name evidence="2" type="ORF">Maq22A_c21905</name>
</gene>
<accession>A0A0C6FFR4</accession>
<proteinExistence type="predicted"/>
<feature type="compositionally biased region" description="Basic residues" evidence="1">
    <location>
        <begin position="357"/>
        <end position="374"/>
    </location>
</feature>
<feature type="compositionally biased region" description="Basic and acidic residues" evidence="1">
    <location>
        <begin position="166"/>
        <end position="176"/>
    </location>
</feature>
<dbReference type="InterPro" id="IPR021233">
    <property type="entry name" value="DUF2783"/>
</dbReference>
<feature type="compositionally biased region" description="Basic residues" evidence="1">
    <location>
        <begin position="119"/>
        <end position="134"/>
    </location>
</feature>
<evidence type="ECO:0000313" key="3">
    <source>
        <dbReference type="Proteomes" id="UP000061432"/>
    </source>
</evidence>
<feature type="region of interest" description="Disordered" evidence="1">
    <location>
        <begin position="1"/>
        <end position="378"/>
    </location>
</feature>
<dbReference type="STRING" id="270351.Maq22A_c21905"/>
<dbReference type="AlphaFoldDB" id="A0A0C6FFR4"/>
<dbReference type="KEGG" id="maqu:Maq22A_c21905"/>
<evidence type="ECO:0008006" key="4">
    <source>
        <dbReference type="Google" id="ProtNLM"/>
    </source>
</evidence>
<dbReference type="Proteomes" id="UP000061432">
    <property type="component" value="Chromosome"/>
</dbReference>
<feature type="compositionally biased region" description="Basic residues" evidence="1">
    <location>
        <begin position="253"/>
        <end position="268"/>
    </location>
</feature>
<dbReference type="Pfam" id="PF10932">
    <property type="entry name" value="DUF2783"/>
    <property type="match status" value="1"/>
</dbReference>
<dbReference type="EMBL" id="AP014704">
    <property type="protein sequence ID" value="BAQ47388.1"/>
    <property type="molecule type" value="Genomic_DNA"/>
</dbReference>
<reference evidence="3" key="2">
    <citation type="submission" date="2015-01" db="EMBL/GenBank/DDBJ databases">
        <title>Complete genome sequence of Methylobacterium aquaticum strain 22A.</title>
        <authorList>
            <person name="Tani A."/>
            <person name="Ogura Y."/>
            <person name="Hayashi T."/>
        </authorList>
    </citation>
    <scope>NUCLEOTIDE SEQUENCE [LARGE SCALE GENOMIC DNA]</scope>
    <source>
        <strain evidence="3">MA-22A</strain>
    </source>
</reference>
<protein>
    <recommendedName>
        <fullName evidence="4">DUF2783 domain-containing protein</fullName>
    </recommendedName>
</protein>
<sequence>MGAGRRRRALPDPDPDGPAVSRPALRGALPHRRRADERGFSGRAPVLVRADLPCRTERPPAPPARRRLPDRLPARPRRRPGAGADPRAGDAAHPRDRRRGDARQPRMVLGLRLPLRPARTLRARARGVRRRQRPRGQPVRGAGRQRRHPGRRQPVLEAGPGPAGRRAREPDRDLRRGARARRRREHPELEPHHHLHDAEDEGRAAFSRWGAGPRRRGALRTPAAQCRAPVAALQPRRPVAADAGPLPAPGRAAARRPLRRRSRRRRGRPGGLAARPARGAVHPAGLRRRGARSRPAGRARAGARGRRRHRGRRGARSAGGRGTARRRRAGGAPLRGCARHRLPDPPRCPRGGPLRGPRARAHRRRAGPRRRPAGRVRGEGRMTGETMKREPGATARLRRDDGFSGGADGVYESLIRAHRGLGDDDSAALNARLVLILAHEVGDPEVVAAAITLARGSLHRAGSAPDEV</sequence>